<reference evidence="5" key="1">
    <citation type="submission" date="2019-10" db="EMBL/GenBank/DDBJ databases">
        <authorList>
            <person name="Zhang R."/>
            <person name="Pan Y."/>
            <person name="Wang J."/>
            <person name="Ma R."/>
            <person name="Yu S."/>
        </authorList>
    </citation>
    <scope>NUCLEOTIDE SEQUENCE</scope>
    <source>
        <strain evidence="5">LA-IB0</strain>
        <tissue evidence="5">Leaf</tissue>
    </source>
</reference>
<dbReference type="PANTHER" id="PTHR11413:SF103">
    <property type="entry name" value="CYSTEINE PROTEINASE INHIBITOR 12"/>
    <property type="match status" value="1"/>
</dbReference>
<dbReference type="EMBL" id="WHWC01000002">
    <property type="protein sequence ID" value="KAG8388902.1"/>
    <property type="molecule type" value="Genomic_DNA"/>
</dbReference>
<dbReference type="GO" id="GO:0004869">
    <property type="term" value="F:cysteine-type endopeptidase inhibitor activity"/>
    <property type="evidence" value="ECO:0007669"/>
    <property type="project" value="UniProtKB-KW"/>
</dbReference>
<dbReference type="CDD" id="cd00042">
    <property type="entry name" value="CY"/>
    <property type="match status" value="1"/>
</dbReference>
<evidence type="ECO:0000313" key="6">
    <source>
        <dbReference type="Proteomes" id="UP000826271"/>
    </source>
</evidence>
<dbReference type="PANTHER" id="PTHR11413">
    <property type="entry name" value="CYSTATIN FAMILY MEMBER"/>
    <property type="match status" value="1"/>
</dbReference>
<keyword evidence="6" id="KW-1185">Reference proteome</keyword>
<proteinExistence type="inferred from homology"/>
<sequence>MHSSIVPINMNGRCLSFHQLEFKHIYSFKEYTHFLITRMDVQVITPIGGIKLGLGNNSPIGETKPGDITPIPDAPCNPKIIDLAHWAVDEYNKENKTSLKFKNVICAAKQEVFGTMYYITLEAVNRCLIGVYEAKVWVQPCSKSKKLVEFKHIRP</sequence>
<evidence type="ECO:0000313" key="5">
    <source>
        <dbReference type="EMBL" id="KAG8388902.1"/>
    </source>
</evidence>
<dbReference type="InterPro" id="IPR046350">
    <property type="entry name" value="Cystatin_sf"/>
</dbReference>
<dbReference type="InterPro" id="IPR000010">
    <property type="entry name" value="Cystatin_dom"/>
</dbReference>
<gene>
    <name evidence="5" type="ORF">BUALT_Bualt02G0173600</name>
</gene>
<evidence type="ECO:0000256" key="1">
    <source>
        <dbReference type="ARBA" id="ARBA00022690"/>
    </source>
</evidence>
<keyword evidence="2 3" id="KW-0789">Thiol protease inhibitor</keyword>
<keyword evidence="1 3" id="KW-0646">Protease inhibitor</keyword>
<evidence type="ECO:0000256" key="3">
    <source>
        <dbReference type="RuleBase" id="RU362130"/>
    </source>
</evidence>
<feature type="domain" description="Cystatin" evidence="4">
    <location>
        <begin position="63"/>
        <end position="153"/>
    </location>
</feature>
<protein>
    <recommendedName>
        <fullName evidence="3">Cysteine proteinase inhibitor</fullName>
    </recommendedName>
</protein>
<comment type="caution">
    <text evidence="5">The sequence shown here is derived from an EMBL/GenBank/DDBJ whole genome shotgun (WGS) entry which is preliminary data.</text>
</comment>
<dbReference type="SMART" id="SM00043">
    <property type="entry name" value="CY"/>
    <property type="match status" value="1"/>
</dbReference>
<dbReference type="InterPro" id="IPR027214">
    <property type="entry name" value="Cystatin"/>
</dbReference>
<dbReference type="AlphaFoldDB" id="A0AAV6Y767"/>
<dbReference type="SUPFAM" id="SSF54403">
    <property type="entry name" value="Cystatin/monellin"/>
    <property type="match status" value="1"/>
</dbReference>
<evidence type="ECO:0000259" key="4">
    <source>
        <dbReference type="SMART" id="SM00043"/>
    </source>
</evidence>
<organism evidence="5 6">
    <name type="scientific">Buddleja alternifolia</name>
    <dbReference type="NCBI Taxonomy" id="168488"/>
    <lineage>
        <taxon>Eukaryota</taxon>
        <taxon>Viridiplantae</taxon>
        <taxon>Streptophyta</taxon>
        <taxon>Embryophyta</taxon>
        <taxon>Tracheophyta</taxon>
        <taxon>Spermatophyta</taxon>
        <taxon>Magnoliopsida</taxon>
        <taxon>eudicotyledons</taxon>
        <taxon>Gunneridae</taxon>
        <taxon>Pentapetalae</taxon>
        <taxon>asterids</taxon>
        <taxon>lamiids</taxon>
        <taxon>Lamiales</taxon>
        <taxon>Scrophulariaceae</taxon>
        <taxon>Buddlejeae</taxon>
        <taxon>Buddleja</taxon>
    </lineage>
</organism>
<comment type="similarity">
    <text evidence="3">Belongs to the cystatin family. Phytocystatin subfamily.</text>
</comment>
<accession>A0AAV6Y767</accession>
<name>A0AAV6Y767_9LAMI</name>
<evidence type="ECO:0000256" key="2">
    <source>
        <dbReference type="ARBA" id="ARBA00022704"/>
    </source>
</evidence>
<dbReference type="Gene3D" id="3.10.450.10">
    <property type="match status" value="1"/>
</dbReference>
<dbReference type="Proteomes" id="UP000826271">
    <property type="component" value="Unassembled WGS sequence"/>
</dbReference>
<dbReference type="Pfam" id="PF16845">
    <property type="entry name" value="SQAPI"/>
    <property type="match status" value="1"/>
</dbReference>